<reference evidence="8 9" key="1">
    <citation type="submission" date="2019-01" db="EMBL/GenBank/DDBJ databases">
        <authorList>
            <person name="Sayadi A."/>
        </authorList>
    </citation>
    <scope>NUCLEOTIDE SEQUENCE [LARGE SCALE GENOMIC DNA]</scope>
</reference>
<dbReference type="GO" id="GO:0006914">
    <property type="term" value="P:autophagy"/>
    <property type="evidence" value="ECO:0007669"/>
    <property type="project" value="TreeGrafter"/>
</dbReference>
<evidence type="ECO:0000256" key="1">
    <source>
        <dbReference type="ARBA" id="ARBA00004184"/>
    </source>
</evidence>
<comment type="subcellular location">
    <subcellularLocation>
        <location evidence="1">Endomembrane system</location>
        <topology evidence="1">Peripheral membrane protein</topology>
    </subcellularLocation>
    <subcellularLocation>
        <location evidence="2">Lysosome</location>
    </subcellularLocation>
</comment>
<dbReference type="Pfam" id="PF00780">
    <property type="entry name" value="CNH"/>
    <property type="match status" value="1"/>
</dbReference>
<dbReference type="SUPFAM" id="SSF50978">
    <property type="entry name" value="WD40 repeat-like"/>
    <property type="match status" value="1"/>
</dbReference>
<dbReference type="PROSITE" id="PS50219">
    <property type="entry name" value="CNH"/>
    <property type="match status" value="1"/>
</dbReference>
<dbReference type="PANTHER" id="PTHR12894:SF49">
    <property type="entry name" value="VAM6_VPS39-LIKE PROTEIN"/>
    <property type="match status" value="1"/>
</dbReference>
<organism evidence="8 9">
    <name type="scientific">Callosobruchus maculatus</name>
    <name type="common">Southern cowpea weevil</name>
    <name type="synonym">Pulse bruchid</name>
    <dbReference type="NCBI Taxonomy" id="64391"/>
    <lineage>
        <taxon>Eukaryota</taxon>
        <taxon>Metazoa</taxon>
        <taxon>Ecdysozoa</taxon>
        <taxon>Arthropoda</taxon>
        <taxon>Hexapoda</taxon>
        <taxon>Insecta</taxon>
        <taxon>Pterygota</taxon>
        <taxon>Neoptera</taxon>
        <taxon>Endopterygota</taxon>
        <taxon>Coleoptera</taxon>
        <taxon>Polyphaga</taxon>
        <taxon>Cucujiformia</taxon>
        <taxon>Chrysomeloidea</taxon>
        <taxon>Chrysomelidae</taxon>
        <taxon>Bruchinae</taxon>
        <taxon>Bruchini</taxon>
        <taxon>Callosobruchus</taxon>
    </lineage>
</organism>
<dbReference type="Proteomes" id="UP000410492">
    <property type="component" value="Unassembled WGS sequence"/>
</dbReference>
<dbReference type="GO" id="GO:0034058">
    <property type="term" value="P:endosomal vesicle fusion"/>
    <property type="evidence" value="ECO:0007669"/>
    <property type="project" value="TreeGrafter"/>
</dbReference>
<dbReference type="SMART" id="SM00036">
    <property type="entry name" value="CNH"/>
    <property type="match status" value="1"/>
</dbReference>
<evidence type="ECO:0000256" key="6">
    <source>
        <dbReference type="PROSITE-ProRule" id="PRU01006"/>
    </source>
</evidence>
<proteinExistence type="inferred from homology"/>
<gene>
    <name evidence="8" type="ORF">CALMAC_LOCUS7083</name>
</gene>
<keyword evidence="9" id="KW-1185">Reference proteome</keyword>
<dbReference type="EMBL" id="CAACVG010007213">
    <property type="protein sequence ID" value="VEN44187.1"/>
    <property type="molecule type" value="Genomic_DNA"/>
</dbReference>
<evidence type="ECO:0000313" key="9">
    <source>
        <dbReference type="Proteomes" id="UP000410492"/>
    </source>
</evidence>
<dbReference type="Pfam" id="PF10367">
    <property type="entry name" value="zf-Vps39_C"/>
    <property type="match status" value="1"/>
</dbReference>
<dbReference type="InterPro" id="IPR019453">
    <property type="entry name" value="VPS39/TGFA1_Znf"/>
</dbReference>
<evidence type="ECO:0000256" key="3">
    <source>
        <dbReference type="ARBA" id="ARBA00023136"/>
    </source>
</evidence>
<name>A0A653C8E1_CALMS</name>
<dbReference type="Pfam" id="PF10366">
    <property type="entry name" value="Vps39_1"/>
    <property type="match status" value="1"/>
</dbReference>
<dbReference type="GO" id="GO:0005764">
    <property type="term" value="C:lysosome"/>
    <property type="evidence" value="ECO:0007669"/>
    <property type="project" value="UniProtKB-SubCell"/>
</dbReference>
<dbReference type="PANTHER" id="PTHR12894">
    <property type="entry name" value="CNH DOMAIN CONTAINING"/>
    <property type="match status" value="1"/>
</dbReference>
<dbReference type="InterPro" id="IPR000547">
    <property type="entry name" value="Clathrin_H-chain/VPS_repeat"/>
</dbReference>
<dbReference type="PROSITE" id="PS50236">
    <property type="entry name" value="CHCR"/>
    <property type="match status" value="1"/>
</dbReference>
<evidence type="ECO:0000256" key="2">
    <source>
        <dbReference type="ARBA" id="ARBA00004371"/>
    </source>
</evidence>
<comment type="similarity">
    <text evidence="5">Belongs to the VAM6/VPS39 family.</text>
</comment>
<sequence>MHEAYLKTSLLNVQFQVESITAYDDNLLVGTRQGQLCMYNLLRSDEKCEVQLMRYNKSFSKKPVQQLEVIPDSNLLISLTDNLIQVHDLNAIHFTTLSQVQKTRGASLFALNTKKQTSMTGEVSVLVRMAVAVKRKIQLYYLKNNEFFQLMNDVSLNDIPRAMVWCQETICMGFKGEYAIIELDGDSPGKYTDLFPTSSTRSSEPCITKVSETTFALCRESQSVIVNVKGETERNKALRWSEIPINIAWDEPYALGIITDGIEVLTLEPSSLVQTLGNMPKVRFIVAAQQGLLYAAAISQIWCIHSVDIAKQRKILVDGKHFQLALKLTQISNESEEEKKEKIHHIQTLLAYDLFHRKEFHESMKEFLKLGTAAYDVIRLFPDLLPQSQAAEPVEPVRDLTEKELEASRLALIDYLTEIRHRLHSPEAQANVNATGNLNERTASKSTQQLLQIIDTTLLKCYLQTNDALVAPLLRLNHCHLQETEKILKKMGKHNELIILYQTKGQHRRALELLQTEKSIDRTINYLQHLGSEHIGLILEFADWVLEESPEDGLKIFIEDIAEVEALPRPRVLDFLLTTHKSVAIPYLEHVVHTWDETNPLFHNALVYQYREKIMAEGAAVTEHTRKKLIDFLEHSKYYIPENVLNEFPTNNLLEERAIILGRLGKHEEAHTIYVRALGDIDKATEYCKKVYDKNLPGCQTVYVSLIKLILNPDSCSLALPGLILSPKTAQPDLELALKLLEEHACHMDPLDALSILPDNVPVSRIGKFLSVALHKVIQERRNVQLMKGLLYAEHLQCQEMKLALQSQHVLVTELNVCPVCKKRFGNQSALVRYPNGDVVHFSCQERKPQEDF</sequence>
<accession>A0A653C8E1</accession>
<dbReference type="InterPro" id="IPR001180">
    <property type="entry name" value="CNH_dom"/>
</dbReference>
<feature type="domain" description="CNH" evidence="7">
    <location>
        <begin position="14"/>
        <end position="292"/>
    </location>
</feature>
<feature type="repeat" description="CHCR" evidence="6">
    <location>
        <begin position="560"/>
        <end position="715"/>
    </location>
</feature>
<dbReference type="Pfam" id="PF23556">
    <property type="entry name" value="TPR_Vps41"/>
    <property type="match status" value="1"/>
</dbReference>
<dbReference type="InterPro" id="IPR032914">
    <property type="entry name" value="Vam6/VPS39/TRAP1"/>
</dbReference>
<dbReference type="GO" id="GO:0006886">
    <property type="term" value="P:intracellular protein transport"/>
    <property type="evidence" value="ECO:0007669"/>
    <property type="project" value="UniProtKB-UniRule"/>
</dbReference>
<evidence type="ECO:0000256" key="4">
    <source>
        <dbReference type="ARBA" id="ARBA00023228"/>
    </source>
</evidence>
<dbReference type="InterPro" id="IPR036322">
    <property type="entry name" value="WD40_repeat_dom_sf"/>
</dbReference>
<evidence type="ECO:0000313" key="8">
    <source>
        <dbReference type="EMBL" id="VEN44187.1"/>
    </source>
</evidence>
<protein>
    <recommendedName>
        <fullName evidence="7">CNH domain-containing protein</fullName>
    </recommendedName>
</protein>
<evidence type="ECO:0000259" key="7">
    <source>
        <dbReference type="PROSITE" id="PS50219"/>
    </source>
</evidence>
<dbReference type="GO" id="GO:0016020">
    <property type="term" value="C:membrane"/>
    <property type="evidence" value="ECO:0007669"/>
    <property type="project" value="TreeGrafter"/>
</dbReference>
<dbReference type="AlphaFoldDB" id="A0A653C8E1"/>
<keyword evidence="3" id="KW-0472">Membrane</keyword>
<evidence type="ECO:0000256" key="5">
    <source>
        <dbReference type="ARBA" id="ARBA00038201"/>
    </source>
</evidence>
<dbReference type="GO" id="GO:0012505">
    <property type="term" value="C:endomembrane system"/>
    <property type="evidence" value="ECO:0007669"/>
    <property type="project" value="UniProtKB-SubCell"/>
</dbReference>
<keyword evidence="4" id="KW-0458">Lysosome</keyword>
<dbReference type="InterPro" id="IPR019452">
    <property type="entry name" value="VPS39/TGF_beta_rcpt-assoc_1"/>
</dbReference>
<dbReference type="OrthoDB" id="5325112at2759"/>